<accession>A0AAN9AIP6</accession>
<dbReference type="GO" id="GO:0009311">
    <property type="term" value="P:oligosaccharide metabolic process"/>
    <property type="evidence" value="ECO:0007669"/>
    <property type="project" value="InterPro"/>
</dbReference>
<dbReference type="GO" id="GO:0004573">
    <property type="term" value="F:Glc3Man9GlcNAc2 oligosaccharide glucosidase activity"/>
    <property type="evidence" value="ECO:0007669"/>
    <property type="project" value="InterPro"/>
</dbReference>
<dbReference type="Gene3D" id="1.50.10.10">
    <property type="match status" value="1"/>
</dbReference>
<dbReference type="AlphaFoldDB" id="A0AAN9AIP6"/>
<evidence type="ECO:0000259" key="1">
    <source>
        <dbReference type="Pfam" id="PF22422"/>
    </source>
</evidence>
<evidence type="ECO:0000313" key="3">
    <source>
        <dbReference type="Proteomes" id="UP001374579"/>
    </source>
</evidence>
<dbReference type="SUPFAM" id="SSF48208">
    <property type="entry name" value="Six-hairpin glycosidases"/>
    <property type="match status" value="1"/>
</dbReference>
<sequence>MAAEQKRLKEDRLRTKNWKRWGPYLSERQWSTVREDYSADGDSWRYFPHEHSRSRAYRWGEDGLLGFTDRQCRVCISLALWNEKDDILKERLFGLTGHQGNHGEDVKELYYYLDSMPTHAYNKALYKYPQDAYPYHKLVEENARRTVHEDEYELLDTGLFDDDRYWDVVAEYAKGTPNDVLAVYTLTNHGPLPAKLHVLPTVWLRNVWSWGDECDAYLEEKPEIRQVGPGRAMIKHSVLGDMAVEFDVGPEGEAAPLLFTENDTNYRLLYGGPNAVPYVKDAFHNYVIKGDEKAVNPNRVGTKCAAHYVLSVASEQTVRLRIRLYHHLEKPPVVFGNAFDSLMDTRKEECDRFYEGVIGYKSSAEQQVARQAYAGLLWSKQFYHYVVQEWLHGDSKTCRPPEERLNGRNAGWLHLFNRDVISMPDKWEYPWYASWDLAFHMIPFANIDLHFAKEQLLLFLREWYMHPNGQIPAYEFAFSDVNPPVHAWAVLKVYKASGPTNHRDVLFLARCFHKLVLNFTWWVNRKDPDGKNLFEGGFLGLDNIGVFDRSKPLPMGGKLAQADATAWMAFFCELMVEISLILARRDPIYEDMASKFFEHFVFILDAMNNVAGEGLWNDVDGFYYDHVRDNNGSLPLKIRSMVGMVPLFSTLVLHDSEMKRHPGFYKRTKWFLEHRKDLASKVLVRGADYDGNEEDTLLLTVVTREQLVRILHCILDENEFLSPYGIRSLSKYHEKNPFKFEVGQQTYFVDYQPAESRSKLFGGNSNWRGPIWLPMNYLLIENLQRFDYFYQDSLKVECPSGSGKFMRLADVAIELSTRLSRLFLPDPYGSRACHGKEERYTKDPNFSDLLLFYEYFDSETGRGCGASHQTGWTALIVNLLRSAHHRKSLSGDSTSSLCGLRSSY</sequence>
<proteinExistence type="predicted"/>
<feature type="domain" description="Mannosylglycerate hydrolase MGH1-like glycoside hydrolase" evidence="1">
    <location>
        <begin position="700"/>
        <end position="870"/>
    </location>
</feature>
<protein>
    <recommendedName>
        <fullName evidence="1">Mannosylglycerate hydrolase MGH1-like glycoside hydrolase domain-containing protein</fullName>
    </recommendedName>
</protein>
<gene>
    <name evidence="2" type="ORF">V1264_021572</name>
</gene>
<dbReference type="InterPro" id="IPR054491">
    <property type="entry name" value="MGH1-like_GH"/>
</dbReference>
<feature type="domain" description="Mannosylglycerate hydrolase MGH1-like glycoside hydrolase" evidence="1">
    <location>
        <begin position="429"/>
        <end position="535"/>
    </location>
</feature>
<organism evidence="2 3">
    <name type="scientific">Littorina saxatilis</name>
    <dbReference type="NCBI Taxonomy" id="31220"/>
    <lineage>
        <taxon>Eukaryota</taxon>
        <taxon>Metazoa</taxon>
        <taxon>Spiralia</taxon>
        <taxon>Lophotrochozoa</taxon>
        <taxon>Mollusca</taxon>
        <taxon>Gastropoda</taxon>
        <taxon>Caenogastropoda</taxon>
        <taxon>Littorinimorpha</taxon>
        <taxon>Littorinoidea</taxon>
        <taxon>Littorinidae</taxon>
        <taxon>Littorina</taxon>
    </lineage>
</organism>
<dbReference type="PANTHER" id="PTHR10412:SF10">
    <property type="entry name" value="GLYCOSYL HYDROLASE FAMILY 63 C-TERMINAL DOMAIN-CONTAINING PROTEIN"/>
    <property type="match status" value="1"/>
</dbReference>
<evidence type="ECO:0000313" key="2">
    <source>
        <dbReference type="EMBL" id="KAK7087534.1"/>
    </source>
</evidence>
<keyword evidence="3" id="KW-1185">Reference proteome</keyword>
<reference evidence="2 3" key="1">
    <citation type="submission" date="2024-02" db="EMBL/GenBank/DDBJ databases">
        <title>Chromosome-scale genome assembly of the rough periwinkle Littorina saxatilis.</title>
        <authorList>
            <person name="De Jode A."/>
            <person name="Faria R."/>
            <person name="Formenti G."/>
            <person name="Sims Y."/>
            <person name="Smith T.P."/>
            <person name="Tracey A."/>
            <person name="Wood J.M.D."/>
            <person name="Zagrodzka Z.B."/>
            <person name="Johannesson K."/>
            <person name="Butlin R.K."/>
            <person name="Leder E.H."/>
        </authorList>
    </citation>
    <scope>NUCLEOTIDE SEQUENCE [LARGE SCALE GENOMIC DNA]</scope>
    <source>
        <strain evidence="2">Snail1</strain>
        <tissue evidence="2">Muscle</tissue>
    </source>
</reference>
<dbReference type="InterPro" id="IPR012341">
    <property type="entry name" value="6hp_glycosidase-like_sf"/>
</dbReference>
<comment type="caution">
    <text evidence="2">The sequence shown here is derived from an EMBL/GenBank/DDBJ whole genome shotgun (WGS) entry which is preliminary data.</text>
</comment>
<dbReference type="Pfam" id="PF22422">
    <property type="entry name" value="MGH1-like_GH"/>
    <property type="match status" value="2"/>
</dbReference>
<dbReference type="EMBL" id="JBAMIC010004070">
    <property type="protein sequence ID" value="KAK7087534.1"/>
    <property type="molecule type" value="Genomic_DNA"/>
</dbReference>
<name>A0AAN9AIP6_9CAEN</name>
<dbReference type="InterPro" id="IPR004888">
    <property type="entry name" value="Glycoside_hydrolase_63"/>
</dbReference>
<dbReference type="Proteomes" id="UP001374579">
    <property type="component" value="Unassembled WGS sequence"/>
</dbReference>
<dbReference type="InterPro" id="IPR008928">
    <property type="entry name" value="6-hairpin_glycosidase_sf"/>
</dbReference>
<dbReference type="PANTHER" id="PTHR10412">
    <property type="entry name" value="MANNOSYL-OLIGOSACCHARIDE GLUCOSIDASE"/>
    <property type="match status" value="1"/>
</dbReference>